<evidence type="ECO:0000256" key="7">
    <source>
        <dbReference type="ARBA" id="ARBA00023277"/>
    </source>
</evidence>
<dbReference type="InterPro" id="IPR051915">
    <property type="entry name" value="Cellulose_Degrad_GH3"/>
</dbReference>
<dbReference type="PROSITE" id="PS51257">
    <property type="entry name" value="PROKAR_LIPOPROTEIN"/>
    <property type="match status" value="1"/>
</dbReference>
<dbReference type="SUPFAM" id="SSF51445">
    <property type="entry name" value="(Trans)glycosidases"/>
    <property type="match status" value="1"/>
</dbReference>
<dbReference type="InterPro" id="IPR013783">
    <property type="entry name" value="Ig-like_fold"/>
</dbReference>
<dbReference type="Gene3D" id="3.20.20.300">
    <property type="entry name" value="Glycoside hydrolase, family 3, N-terminal domain"/>
    <property type="match status" value="1"/>
</dbReference>
<dbReference type="Pfam" id="PF14310">
    <property type="entry name" value="Fn3-like"/>
    <property type="match status" value="1"/>
</dbReference>
<dbReference type="Gene3D" id="3.40.50.1700">
    <property type="entry name" value="Glycoside hydrolase family 3 C-terminal domain"/>
    <property type="match status" value="1"/>
</dbReference>
<dbReference type="OrthoDB" id="2123594at2759"/>
<dbReference type="SMART" id="SM01217">
    <property type="entry name" value="Fn3_like"/>
    <property type="match status" value="1"/>
</dbReference>
<dbReference type="GO" id="GO:0009251">
    <property type="term" value="P:glucan catabolic process"/>
    <property type="evidence" value="ECO:0007669"/>
    <property type="project" value="TreeGrafter"/>
</dbReference>
<dbReference type="SUPFAM" id="SSF52279">
    <property type="entry name" value="Beta-D-glucan exohydrolase, C-terminal domain"/>
    <property type="match status" value="1"/>
</dbReference>
<feature type="chain" id="PRO_5026119148" description="beta-glucosidase" evidence="10">
    <location>
        <begin position="24"/>
        <end position="781"/>
    </location>
</feature>
<organism evidence="12 13">
    <name type="scientific">Aulographum hederae CBS 113979</name>
    <dbReference type="NCBI Taxonomy" id="1176131"/>
    <lineage>
        <taxon>Eukaryota</taxon>
        <taxon>Fungi</taxon>
        <taxon>Dikarya</taxon>
        <taxon>Ascomycota</taxon>
        <taxon>Pezizomycotina</taxon>
        <taxon>Dothideomycetes</taxon>
        <taxon>Pleosporomycetidae</taxon>
        <taxon>Aulographales</taxon>
        <taxon>Aulographaceae</taxon>
    </lineage>
</organism>
<dbReference type="PRINTS" id="PR00133">
    <property type="entry name" value="GLHYDRLASE3"/>
</dbReference>
<dbReference type="InterPro" id="IPR036881">
    <property type="entry name" value="Glyco_hydro_3_C_sf"/>
</dbReference>
<comment type="catalytic activity">
    <reaction evidence="1">
        <text>Hydrolysis of terminal, non-reducing beta-D-glucosyl residues with release of beta-D-glucose.</text>
        <dbReference type="EC" id="3.2.1.21"/>
    </reaction>
</comment>
<dbReference type="InterPro" id="IPR026891">
    <property type="entry name" value="Fn3-like"/>
</dbReference>
<keyword evidence="7" id="KW-0119">Carbohydrate metabolism</keyword>
<keyword evidence="8" id="KW-0326">Glycosidase</keyword>
<evidence type="ECO:0000313" key="13">
    <source>
        <dbReference type="Proteomes" id="UP000800041"/>
    </source>
</evidence>
<dbReference type="Gene3D" id="2.60.40.10">
    <property type="entry name" value="Immunoglobulins"/>
    <property type="match status" value="1"/>
</dbReference>
<dbReference type="Proteomes" id="UP000800041">
    <property type="component" value="Unassembled WGS sequence"/>
</dbReference>
<keyword evidence="9" id="KW-0624">Polysaccharide degradation</keyword>
<feature type="domain" description="Fibronectin type III-like" evidence="11">
    <location>
        <begin position="700"/>
        <end position="769"/>
    </location>
</feature>
<dbReference type="FunFam" id="2.60.40.10:FF:000495">
    <property type="entry name" value="Periplasmic beta-glucosidase"/>
    <property type="match status" value="1"/>
</dbReference>
<dbReference type="Pfam" id="PF01915">
    <property type="entry name" value="Glyco_hydro_3_C"/>
    <property type="match status" value="1"/>
</dbReference>
<name>A0A6G1H2G5_9PEZI</name>
<dbReference type="InterPro" id="IPR036962">
    <property type="entry name" value="Glyco_hydro_3_N_sf"/>
</dbReference>
<dbReference type="EMBL" id="ML977152">
    <property type="protein sequence ID" value="KAF1987413.1"/>
    <property type="molecule type" value="Genomic_DNA"/>
</dbReference>
<evidence type="ECO:0000256" key="9">
    <source>
        <dbReference type="ARBA" id="ARBA00023326"/>
    </source>
</evidence>
<dbReference type="FunFam" id="3.40.50.1700:FF:000009">
    <property type="entry name" value="Periplasmic beta-glucosidase"/>
    <property type="match status" value="1"/>
</dbReference>
<sequence length="781" mass="84596">MLLRVPISIVSAASLAACQFSSGTGNNGTAGAIYKNPSASIEARVSDLLSRMSIEEKTAQLVQGDLSTWINTTTNAFNRTGLEWSMANRAGTFYVGFPVPQQWVAEGVKKAQDYLMTETRLGIPALVQSEAIHGFLIGNATIFNSPIAQACSFNPALVEKMARIIARESLALGVNQLFAPLADLARELRYGRVEETYGEDPHLVGEMAYSYVKGLQSGNVSSMVKHFVGFSAPEQGLNTGPVHGGEREMRTTWMPPFKRAIIDADAWSIMSAYHSYDGVPAVADPHTLTDVLRGEWGYKYFVTSDAGATDRLCKNFKMCRADPIDMEAITTYALPAGNDVEMGGGSFSFKMIPQLIESGKLQMTIVDTAVERVLRAKFTQGLFENPYLAVSANMTTQLIHNTEAVDLARQLDAESIVLLENRENLLPLKRSANVAVIGPMADGFMNYGDYVVYRSQYQGVTPLAGIRKASNGTITYAKGCERWSDDQSEFPEAIAAANAADVAVIVVGTWSRDQQELWAGFNATTGEHVDVNSLNLVGAMAPLVKAIIATGKPTVVVYSSGKPVTEPRISQNAGAVLQQFYPSEEGGNALADILFGAVNPSGKLSVGIPYTIGSSPTFYDYLNSGRSIDAGDFANENGSLVFGHQYVQGTPMPQYEFGYGKSYSTFKYSHVTLSKTTATAEDTVTATVSVTNESERDGMEVVQLYVSDLITSVTVPNKQLRGFKKVMIKARETVEIGIDVKVQDLGLWDMRMKYVVEPGEFAFAVGSSSLDIRGNATLTVE</sequence>
<evidence type="ECO:0000259" key="11">
    <source>
        <dbReference type="SMART" id="SM01217"/>
    </source>
</evidence>
<keyword evidence="5 12" id="KW-0378">Hydrolase</keyword>
<evidence type="ECO:0000256" key="8">
    <source>
        <dbReference type="ARBA" id="ARBA00023295"/>
    </source>
</evidence>
<gene>
    <name evidence="12" type="ORF">K402DRAFT_330684</name>
</gene>
<keyword evidence="13" id="KW-1185">Reference proteome</keyword>
<evidence type="ECO:0000256" key="2">
    <source>
        <dbReference type="ARBA" id="ARBA00005336"/>
    </source>
</evidence>
<evidence type="ECO:0000256" key="4">
    <source>
        <dbReference type="ARBA" id="ARBA00022729"/>
    </source>
</evidence>
<evidence type="ECO:0000256" key="10">
    <source>
        <dbReference type="SAM" id="SignalP"/>
    </source>
</evidence>
<dbReference type="AlphaFoldDB" id="A0A6G1H2G5"/>
<accession>A0A6G1H2G5</accession>
<dbReference type="EC" id="3.2.1.21" evidence="3"/>
<dbReference type="InterPro" id="IPR017853">
    <property type="entry name" value="GH"/>
</dbReference>
<evidence type="ECO:0000313" key="12">
    <source>
        <dbReference type="EMBL" id="KAF1987413.1"/>
    </source>
</evidence>
<comment type="similarity">
    <text evidence="2">Belongs to the glycosyl hydrolase 3 family.</text>
</comment>
<keyword evidence="6" id="KW-0325">Glycoprotein</keyword>
<dbReference type="InterPro" id="IPR002772">
    <property type="entry name" value="Glyco_hydro_3_C"/>
</dbReference>
<keyword evidence="4 10" id="KW-0732">Signal</keyword>
<evidence type="ECO:0000256" key="3">
    <source>
        <dbReference type="ARBA" id="ARBA00012744"/>
    </source>
</evidence>
<evidence type="ECO:0000256" key="6">
    <source>
        <dbReference type="ARBA" id="ARBA00023180"/>
    </source>
</evidence>
<evidence type="ECO:0000256" key="1">
    <source>
        <dbReference type="ARBA" id="ARBA00000448"/>
    </source>
</evidence>
<reference evidence="12" key="1">
    <citation type="journal article" date="2020" name="Stud. Mycol.">
        <title>101 Dothideomycetes genomes: a test case for predicting lifestyles and emergence of pathogens.</title>
        <authorList>
            <person name="Haridas S."/>
            <person name="Albert R."/>
            <person name="Binder M."/>
            <person name="Bloem J."/>
            <person name="Labutti K."/>
            <person name="Salamov A."/>
            <person name="Andreopoulos B."/>
            <person name="Baker S."/>
            <person name="Barry K."/>
            <person name="Bills G."/>
            <person name="Bluhm B."/>
            <person name="Cannon C."/>
            <person name="Castanera R."/>
            <person name="Culley D."/>
            <person name="Daum C."/>
            <person name="Ezra D."/>
            <person name="Gonzalez J."/>
            <person name="Henrissat B."/>
            <person name="Kuo A."/>
            <person name="Liang C."/>
            <person name="Lipzen A."/>
            <person name="Lutzoni F."/>
            <person name="Magnuson J."/>
            <person name="Mondo S."/>
            <person name="Nolan M."/>
            <person name="Ohm R."/>
            <person name="Pangilinan J."/>
            <person name="Park H.-J."/>
            <person name="Ramirez L."/>
            <person name="Alfaro M."/>
            <person name="Sun H."/>
            <person name="Tritt A."/>
            <person name="Yoshinaga Y."/>
            <person name="Zwiers L.-H."/>
            <person name="Turgeon B."/>
            <person name="Goodwin S."/>
            <person name="Spatafora J."/>
            <person name="Crous P."/>
            <person name="Grigoriev I."/>
        </authorList>
    </citation>
    <scope>NUCLEOTIDE SEQUENCE</scope>
    <source>
        <strain evidence="12">CBS 113979</strain>
    </source>
</reference>
<dbReference type="FunFam" id="3.20.20.300:FF:000007">
    <property type="entry name" value="Lysosomal beta glucosidase"/>
    <property type="match status" value="1"/>
</dbReference>
<dbReference type="Pfam" id="PF00933">
    <property type="entry name" value="Glyco_hydro_3"/>
    <property type="match status" value="1"/>
</dbReference>
<dbReference type="InterPro" id="IPR001764">
    <property type="entry name" value="Glyco_hydro_3_N"/>
</dbReference>
<dbReference type="PANTHER" id="PTHR30620:SF117">
    <property type="entry name" value="BETA-1,4-XYLOSIDASE (EUROFUNG)"/>
    <property type="match status" value="1"/>
</dbReference>
<dbReference type="PANTHER" id="PTHR30620">
    <property type="entry name" value="PERIPLASMIC BETA-GLUCOSIDASE-RELATED"/>
    <property type="match status" value="1"/>
</dbReference>
<proteinExistence type="inferred from homology"/>
<dbReference type="GO" id="GO:0008422">
    <property type="term" value="F:beta-glucosidase activity"/>
    <property type="evidence" value="ECO:0007669"/>
    <property type="project" value="UniProtKB-EC"/>
</dbReference>
<feature type="signal peptide" evidence="10">
    <location>
        <begin position="1"/>
        <end position="23"/>
    </location>
</feature>
<protein>
    <recommendedName>
        <fullName evidence="3">beta-glucosidase</fullName>
        <ecNumber evidence="3">3.2.1.21</ecNumber>
    </recommendedName>
</protein>
<evidence type="ECO:0000256" key="5">
    <source>
        <dbReference type="ARBA" id="ARBA00022801"/>
    </source>
</evidence>